<dbReference type="Proteomes" id="UP000654471">
    <property type="component" value="Unassembled WGS sequence"/>
</dbReference>
<gene>
    <name evidence="2" type="ORF">GCM10010211_37710</name>
</gene>
<dbReference type="EMBL" id="BMRP01000012">
    <property type="protein sequence ID" value="GGU68770.1"/>
    <property type="molecule type" value="Genomic_DNA"/>
</dbReference>
<evidence type="ECO:0000313" key="2">
    <source>
        <dbReference type="EMBL" id="GGU68770.1"/>
    </source>
</evidence>
<organism evidence="2 3">
    <name type="scientific">Streptomyces albospinus</name>
    <dbReference type="NCBI Taxonomy" id="285515"/>
    <lineage>
        <taxon>Bacteria</taxon>
        <taxon>Bacillati</taxon>
        <taxon>Actinomycetota</taxon>
        <taxon>Actinomycetes</taxon>
        <taxon>Kitasatosporales</taxon>
        <taxon>Streptomycetaceae</taxon>
        <taxon>Streptomyces</taxon>
    </lineage>
</organism>
<sequence length="304" mass="32714">MGIVTKIPPPSQRSTIPGCVLDWASCVLGAVTGVLDASRGRTNSKVWELTCADGTRFFLKIASTKASYDREVHAYRFAVPALGPGRAPRLQAANPGELAMLLTAVPGETVAPAVLDMNDLIRVHRQAGYLLRELHDMLVAPRAAVDVLAEVRARTASAGQGVAAAGALLSHAEQEMVLRLVRELPQLEACPTAFVHGDARELNFLWDGPSGCAALLDFGQARPAVAVDDFVHLAVGPWMQSPRLRRMFFSGYGRELTGPERKVLPALAAVDAVDGLLQGVRCREPDVAERARTTLKLLVDGVRW</sequence>
<dbReference type="Gene3D" id="3.90.1200.10">
    <property type="match status" value="1"/>
</dbReference>
<evidence type="ECO:0000259" key="1">
    <source>
        <dbReference type="Pfam" id="PF01636"/>
    </source>
</evidence>
<comment type="caution">
    <text evidence="2">The sequence shown here is derived from an EMBL/GenBank/DDBJ whole genome shotgun (WGS) entry which is preliminary data.</text>
</comment>
<feature type="domain" description="Aminoglycoside phosphotransferase" evidence="1">
    <location>
        <begin position="38"/>
        <end position="258"/>
    </location>
</feature>
<dbReference type="SUPFAM" id="SSF56112">
    <property type="entry name" value="Protein kinase-like (PK-like)"/>
    <property type="match status" value="1"/>
</dbReference>
<protein>
    <recommendedName>
        <fullName evidence="1">Aminoglycoside phosphotransferase domain-containing protein</fullName>
    </recommendedName>
</protein>
<reference evidence="3" key="1">
    <citation type="journal article" date="2019" name="Int. J. Syst. Evol. Microbiol.">
        <title>The Global Catalogue of Microorganisms (GCM) 10K type strain sequencing project: providing services to taxonomists for standard genome sequencing and annotation.</title>
        <authorList>
            <consortium name="The Broad Institute Genomics Platform"/>
            <consortium name="The Broad Institute Genome Sequencing Center for Infectious Disease"/>
            <person name="Wu L."/>
            <person name="Ma J."/>
        </authorList>
    </citation>
    <scope>NUCLEOTIDE SEQUENCE [LARGE SCALE GENOMIC DNA]</scope>
    <source>
        <strain evidence="3">JCM 3399</strain>
    </source>
</reference>
<evidence type="ECO:0000313" key="3">
    <source>
        <dbReference type="Proteomes" id="UP000654471"/>
    </source>
</evidence>
<dbReference type="Pfam" id="PF01636">
    <property type="entry name" value="APH"/>
    <property type="match status" value="1"/>
</dbReference>
<accession>A0ABQ2V4K2</accession>
<dbReference type="InterPro" id="IPR002575">
    <property type="entry name" value="Aminoglycoside_PTrfase"/>
</dbReference>
<keyword evidence="3" id="KW-1185">Reference proteome</keyword>
<name>A0ABQ2V4K2_9ACTN</name>
<dbReference type="InterPro" id="IPR011009">
    <property type="entry name" value="Kinase-like_dom_sf"/>
</dbReference>
<proteinExistence type="predicted"/>